<accession>A0A0G1KD18</accession>
<organism evidence="2 3">
    <name type="scientific">Candidatus Azambacteria bacterium GW2011_GWA1_44_9</name>
    <dbReference type="NCBI Taxonomy" id="1618610"/>
    <lineage>
        <taxon>Bacteria</taxon>
        <taxon>Candidatus Azamiibacteriota</taxon>
    </lineage>
</organism>
<name>A0A0G1KD18_9BACT</name>
<keyword evidence="1" id="KW-1133">Transmembrane helix</keyword>
<protein>
    <submittedName>
        <fullName evidence="2">Glycerophosphoryl diester phosphodiesterase, membrane-like protein</fullName>
    </submittedName>
</protein>
<evidence type="ECO:0000256" key="1">
    <source>
        <dbReference type="SAM" id="Phobius"/>
    </source>
</evidence>
<reference evidence="2 3" key="1">
    <citation type="journal article" date="2015" name="Nature">
        <title>rRNA introns, odd ribosomes, and small enigmatic genomes across a large radiation of phyla.</title>
        <authorList>
            <person name="Brown C.T."/>
            <person name="Hug L.A."/>
            <person name="Thomas B.C."/>
            <person name="Sharon I."/>
            <person name="Castelle C.J."/>
            <person name="Singh A."/>
            <person name="Wilkins M.J."/>
            <person name="Williams K.H."/>
            <person name="Banfield J.F."/>
        </authorList>
    </citation>
    <scope>NUCLEOTIDE SEQUENCE [LARGE SCALE GENOMIC DNA]</scope>
</reference>
<feature type="transmembrane region" description="Helical" evidence="1">
    <location>
        <begin position="243"/>
        <end position="273"/>
    </location>
</feature>
<feature type="transmembrane region" description="Helical" evidence="1">
    <location>
        <begin position="90"/>
        <end position="114"/>
    </location>
</feature>
<sequence>MEEKTGNWKISELYEKSWQIVKNNKVLWLFGMASAAAGLGGNLGSGNFDSLSKFFPKDKQPPAEKVSQVMGASTDFLTQTLANVLQTTPVWMYVLLGLGIILLILINVILGIIYQAWGNGALIAGGHIANSGQKPSITQSSSLSFAGLKGLLWLAVVPQLIFFIISAIIFAILFFSINLFPEGSGFIPIILMIIFGIVFLIGLLILNLAQIWAPRRVIIDKKDGRQAFGQSVKMARRKFWKMLGLGAINMILSTVVMMVLVLPILAIVGVWVFGSITSNNFMPSLPVLAVVVVIVAITFLVIAPILSGIINAFKAQVWTLAYKTIKGDFNE</sequence>
<dbReference type="EMBL" id="LCJQ01000007">
    <property type="protein sequence ID" value="KKT81596.1"/>
    <property type="molecule type" value="Genomic_DNA"/>
</dbReference>
<keyword evidence="1" id="KW-0472">Membrane</keyword>
<evidence type="ECO:0000313" key="3">
    <source>
        <dbReference type="Proteomes" id="UP000034595"/>
    </source>
</evidence>
<feature type="transmembrane region" description="Helical" evidence="1">
    <location>
        <begin position="151"/>
        <end position="180"/>
    </location>
</feature>
<evidence type="ECO:0000313" key="2">
    <source>
        <dbReference type="EMBL" id="KKT81596.1"/>
    </source>
</evidence>
<feature type="transmembrane region" description="Helical" evidence="1">
    <location>
        <begin position="186"/>
        <end position="206"/>
    </location>
</feature>
<proteinExistence type="predicted"/>
<dbReference type="Proteomes" id="UP000034595">
    <property type="component" value="Unassembled WGS sequence"/>
</dbReference>
<comment type="caution">
    <text evidence="2">The sequence shown here is derived from an EMBL/GenBank/DDBJ whole genome shotgun (WGS) entry which is preliminary data.</text>
</comment>
<dbReference type="AlphaFoldDB" id="A0A0G1KD18"/>
<keyword evidence="1" id="KW-0812">Transmembrane</keyword>
<feature type="transmembrane region" description="Helical" evidence="1">
    <location>
        <begin position="285"/>
        <end position="313"/>
    </location>
</feature>
<feature type="transmembrane region" description="Helical" evidence="1">
    <location>
        <begin position="26"/>
        <end position="44"/>
    </location>
</feature>
<gene>
    <name evidence="2" type="ORF">UW78_C0007G0018</name>
</gene>